<evidence type="ECO:0000313" key="2">
    <source>
        <dbReference type="EMBL" id="GAA1686192.1"/>
    </source>
</evidence>
<protein>
    <submittedName>
        <fullName evidence="2">Uncharacterized protein</fullName>
    </submittedName>
</protein>
<reference evidence="2 3" key="1">
    <citation type="journal article" date="2019" name="Int. J. Syst. Evol. Microbiol.">
        <title>The Global Catalogue of Microorganisms (GCM) 10K type strain sequencing project: providing services to taxonomists for standard genome sequencing and annotation.</title>
        <authorList>
            <consortium name="The Broad Institute Genomics Platform"/>
            <consortium name="The Broad Institute Genome Sequencing Center for Infectious Disease"/>
            <person name="Wu L."/>
            <person name="Ma J."/>
        </authorList>
    </citation>
    <scope>NUCLEOTIDE SEQUENCE [LARGE SCALE GENOMIC DNA]</scope>
    <source>
        <strain evidence="2 3">JCM 13929</strain>
    </source>
</reference>
<feature type="compositionally biased region" description="Basic and acidic residues" evidence="1">
    <location>
        <begin position="87"/>
        <end position="99"/>
    </location>
</feature>
<name>A0ABN2HDP1_9ACTN</name>
<dbReference type="Proteomes" id="UP001500064">
    <property type="component" value="Unassembled WGS sequence"/>
</dbReference>
<organism evidence="2 3">
    <name type="scientific">Nonomuraea maheshkhaliensis</name>
    <dbReference type="NCBI Taxonomy" id="419590"/>
    <lineage>
        <taxon>Bacteria</taxon>
        <taxon>Bacillati</taxon>
        <taxon>Actinomycetota</taxon>
        <taxon>Actinomycetes</taxon>
        <taxon>Streptosporangiales</taxon>
        <taxon>Streptosporangiaceae</taxon>
        <taxon>Nonomuraea</taxon>
    </lineage>
</organism>
<evidence type="ECO:0000313" key="3">
    <source>
        <dbReference type="Proteomes" id="UP001500064"/>
    </source>
</evidence>
<dbReference type="RefSeq" id="WP_346114062.1">
    <property type="nucleotide sequence ID" value="NZ_BAAAMU010000148.1"/>
</dbReference>
<sequence>MAPIDVPSPRPRFVRIEKALITVGGFLRTRDGKGLVVRWGKNGRTSVRRYDLKGAVERTWHVRGRPVGHGLGTFSPSGRRFGVVDLKGSRNPDQGRQEGADQALLRRPP</sequence>
<evidence type="ECO:0000256" key="1">
    <source>
        <dbReference type="SAM" id="MobiDB-lite"/>
    </source>
</evidence>
<keyword evidence="3" id="KW-1185">Reference proteome</keyword>
<proteinExistence type="predicted"/>
<comment type="caution">
    <text evidence="2">The sequence shown here is derived from an EMBL/GenBank/DDBJ whole genome shotgun (WGS) entry which is preliminary data.</text>
</comment>
<gene>
    <name evidence="2" type="ORF">GCM10009733_098580</name>
</gene>
<dbReference type="EMBL" id="BAAAMU010000148">
    <property type="protein sequence ID" value="GAA1686192.1"/>
    <property type="molecule type" value="Genomic_DNA"/>
</dbReference>
<feature type="region of interest" description="Disordered" evidence="1">
    <location>
        <begin position="66"/>
        <end position="109"/>
    </location>
</feature>
<accession>A0ABN2HDP1</accession>